<dbReference type="InterPro" id="IPR053135">
    <property type="entry name" value="AKR2_Oxidoreductase"/>
</dbReference>
<feature type="domain" description="NADP-dependent oxidoreductase" evidence="1">
    <location>
        <begin position="33"/>
        <end position="285"/>
    </location>
</feature>
<dbReference type="Gene3D" id="3.20.20.100">
    <property type="entry name" value="NADP-dependent oxidoreductase domain"/>
    <property type="match status" value="1"/>
</dbReference>
<dbReference type="Pfam" id="PF00248">
    <property type="entry name" value="Aldo_ket_red"/>
    <property type="match status" value="1"/>
</dbReference>
<evidence type="ECO:0000313" key="3">
    <source>
        <dbReference type="Proteomes" id="UP000095751"/>
    </source>
</evidence>
<dbReference type="OrthoDB" id="37537at2759"/>
<dbReference type="KEGG" id="fcy:FRACYDRAFT_191836"/>
<dbReference type="SUPFAM" id="SSF51430">
    <property type="entry name" value="NAD(P)-linked oxidoreductase"/>
    <property type="match status" value="1"/>
</dbReference>
<dbReference type="InParanoid" id="A0A1E7F2K8"/>
<gene>
    <name evidence="2" type="ORF">FRACYDRAFT_191836</name>
</gene>
<dbReference type="InterPro" id="IPR036812">
    <property type="entry name" value="NAD(P)_OxRdtase_dom_sf"/>
</dbReference>
<dbReference type="InterPro" id="IPR023210">
    <property type="entry name" value="NADP_OxRdtase_dom"/>
</dbReference>
<dbReference type="CDD" id="cd19098">
    <property type="entry name" value="AKR_unchar"/>
    <property type="match status" value="1"/>
</dbReference>
<sequence length="320" mass="35906">MRLGLGMAALGRPGYINLGRGSVFGGSDSRSLDIMQNQANIVLDSLFQQNEIPWIDCARSYGLSERFVGEYLKEKNIQPDDVIISSKWGYTYVADWKVKLEGGKPHEVKDHSVENFLKQFEETMSIFGDYLNLYQIHSATFESGVLDNDEVHKALHQCRKDHGISVGLSVSSPKQNEVIQKAMSIEVDGIKLFDSVQCTFNVLEQRPKSILLKAHEAGIDIIIKEGMANGRVLQNPILLEYSKTLSCSSDQLALACILAQPFQPRVLSGAVTPEQLESNLKSEKIAEQLIQDPDLLTEIMEKTCMDSEEYWSERSMLAWN</sequence>
<dbReference type="EMBL" id="KV784365">
    <property type="protein sequence ID" value="OEU12367.1"/>
    <property type="molecule type" value="Genomic_DNA"/>
</dbReference>
<organism evidence="2 3">
    <name type="scientific">Fragilariopsis cylindrus CCMP1102</name>
    <dbReference type="NCBI Taxonomy" id="635003"/>
    <lineage>
        <taxon>Eukaryota</taxon>
        <taxon>Sar</taxon>
        <taxon>Stramenopiles</taxon>
        <taxon>Ochrophyta</taxon>
        <taxon>Bacillariophyta</taxon>
        <taxon>Bacillariophyceae</taxon>
        <taxon>Bacillariophycidae</taxon>
        <taxon>Bacillariales</taxon>
        <taxon>Bacillariaceae</taxon>
        <taxon>Fragilariopsis</taxon>
    </lineage>
</organism>
<proteinExistence type="predicted"/>
<dbReference type="Proteomes" id="UP000095751">
    <property type="component" value="Unassembled WGS sequence"/>
</dbReference>
<evidence type="ECO:0000259" key="1">
    <source>
        <dbReference type="Pfam" id="PF00248"/>
    </source>
</evidence>
<accession>A0A1E7F2K8</accession>
<name>A0A1E7F2K8_9STRA</name>
<dbReference type="AlphaFoldDB" id="A0A1E7F2K8"/>
<dbReference type="PANTHER" id="PTHR43312:SF1">
    <property type="entry name" value="NADP-DEPENDENT OXIDOREDUCTASE DOMAIN-CONTAINING PROTEIN"/>
    <property type="match status" value="1"/>
</dbReference>
<dbReference type="PANTHER" id="PTHR43312">
    <property type="entry name" value="D-THREO-ALDOSE 1-DEHYDROGENASE"/>
    <property type="match status" value="1"/>
</dbReference>
<keyword evidence="3" id="KW-1185">Reference proteome</keyword>
<reference evidence="2 3" key="1">
    <citation type="submission" date="2016-09" db="EMBL/GenBank/DDBJ databases">
        <title>Extensive genetic diversity and differential bi-allelic expression allows diatom success in the polar Southern Ocean.</title>
        <authorList>
            <consortium name="DOE Joint Genome Institute"/>
            <person name="Mock T."/>
            <person name="Otillar R.P."/>
            <person name="Strauss J."/>
            <person name="Dupont C."/>
            <person name="Frickenhaus S."/>
            <person name="Maumus F."/>
            <person name="Mcmullan M."/>
            <person name="Sanges R."/>
            <person name="Schmutz J."/>
            <person name="Toseland A."/>
            <person name="Valas R."/>
            <person name="Veluchamy A."/>
            <person name="Ward B.J."/>
            <person name="Allen A."/>
            <person name="Barry K."/>
            <person name="Falciatore A."/>
            <person name="Ferrante M."/>
            <person name="Fortunato A.E."/>
            <person name="Gloeckner G."/>
            <person name="Gruber A."/>
            <person name="Hipkin R."/>
            <person name="Janech M."/>
            <person name="Kroth P."/>
            <person name="Leese F."/>
            <person name="Lindquist E."/>
            <person name="Lyon B.R."/>
            <person name="Martin J."/>
            <person name="Mayer C."/>
            <person name="Parker M."/>
            <person name="Quesneville H."/>
            <person name="Raymond J."/>
            <person name="Uhlig C."/>
            <person name="Valentin K.U."/>
            <person name="Worden A.Z."/>
            <person name="Armbrust E.V."/>
            <person name="Bowler C."/>
            <person name="Green B."/>
            <person name="Moulton V."/>
            <person name="Van Oosterhout C."/>
            <person name="Grigoriev I."/>
        </authorList>
    </citation>
    <scope>NUCLEOTIDE SEQUENCE [LARGE SCALE GENOMIC DNA]</scope>
    <source>
        <strain evidence="2 3">CCMP1102</strain>
    </source>
</reference>
<evidence type="ECO:0000313" key="2">
    <source>
        <dbReference type="EMBL" id="OEU12367.1"/>
    </source>
</evidence>
<protein>
    <submittedName>
        <fullName evidence="2">Aldo/keto reductase</fullName>
    </submittedName>
</protein>